<dbReference type="HAMAP" id="MF_01940">
    <property type="entry name" value="RNA_CPDase"/>
    <property type="match status" value="1"/>
</dbReference>
<dbReference type="PANTHER" id="PTHR35561:SF1">
    <property type="entry name" value="RNA 2',3'-CYCLIC PHOSPHODIESTERASE"/>
    <property type="match status" value="1"/>
</dbReference>
<feature type="active site" description="Proton acceptor" evidence="2">
    <location>
        <position position="125"/>
    </location>
</feature>
<keyword evidence="1 2" id="KW-0378">Hydrolase</keyword>
<dbReference type="EMBL" id="JALJYF010000001">
    <property type="protein sequence ID" value="MCP1727469.1"/>
    <property type="molecule type" value="Genomic_DNA"/>
</dbReference>
<reference evidence="3 4" key="1">
    <citation type="submission" date="2022-03" db="EMBL/GenBank/DDBJ databases">
        <title>Genomic Encyclopedia of Type Strains, Phase III (KMG-III): the genomes of soil and plant-associated and newly described type strains.</title>
        <authorList>
            <person name="Whitman W."/>
        </authorList>
    </citation>
    <scope>NUCLEOTIDE SEQUENCE [LARGE SCALE GENOMIC DNA]</scope>
    <source>
        <strain evidence="3 4">BSker1</strain>
    </source>
</reference>
<dbReference type="InterPro" id="IPR004175">
    <property type="entry name" value="RNA_CPDase"/>
</dbReference>
<evidence type="ECO:0000313" key="3">
    <source>
        <dbReference type="EMBL" id="MCP1727469.1"/>
    </source>
</evidence>
<dbReference type="Gene3D" id="3.90.1140.10">
    <property type="entry name" value="Cyclic phosphodiesterase"/>
    <property type="match status" value="1"/>
</dbReference>
<dbReference type="NCBIfam" id="TIGR02258">
    <property type="entry name" value="2_5_ligase"/>
    <property type="match status" value="1"/>
</dbReference>
<dbReference type="Proteomes" id="UP001523550">
    <property type="component" value="Unassembled WGS sequence"/>
</dbReference>
<comment type="catalytic activity">
    <reaction evidence="2">
        <text>a 3'-end 2',3'-cyclophospho-ribonucleotide-RNA + H2O = a 3'-end 2'-phospho-ribonucleotide-RNA + H(+)</text>
        <dbReference type="Rhea" id="RHEA:11828"/>
        <dbReference type="Rhea" id="RHEA-COMP:10464"/>
        <dbReference type="Rhea" id="RHEA-COMP:17353"/>
        <dbReference type="ChEBI" id="CHEBI:15377"/>
        <dbReference type="ChEBI" id="CHEBI:15378"/>
        <dbReference type="ChEBI" id="CHEBI:83064"/>
        <dbReference type="ChEBI" id="CHEBI:173113"/>
        <dbReference type="EC" id="3.1.4.58"/>
    </reaction>
</comment>
<evidence type="ECO:0000313" key="4">
    <source>
        <dbReference type="Proteomes" id="UP001523550"/>
    </source>
</evidence>
<keyword evidence="3" id="KW-0436">Ligase</keyword>
<gene>
    <name evidence="3" type="ORF">J2T60_001434</name>
</gene>
<keyword evidence="4" id="KW-1185">Reference proteome</keyword>
<dbReference type="Pfam" id="PF13563">
    <property type="entry name" value="2_5_RNA_ligase2"/>
    <property type="match status" value="1"/>
</dbReference>
<dbReference type="InterPro" id="IPR009097">
    <property type="entry name" value="Cyclic_Pdiesterase"/>
</dbReference>
<dbReference type="EC" id="3.1.4.58" evidence="2"/>
<dbReference type="PANTHER" id="PTHR35561">
    <property type="entry name" value="RNA 2',3'-CYCLIC PHOSPHODIESTERASE"/>
    <property type="match status" value="1"/>
</dbReference>
<organism evidence="3 4">
    <name type="scientific">Natronospira proteinivora</name>
    <dbReference type="NCBI Taxonomy" id="1807133"/>
    <lineage>
        <taxon>Bacteria</taxon>
        <taxon>Pseudomonadati</taxon>
        <taxon>Pseudomonadota</taxon>
        <taxon>Gammaproteobacteria</taxon>
        <taxon>Natronospirales</taxon>
        <taxon>Natronospiraceae</taxon>
        <taxon>Natronospira</taxon>
    </lineage>
</organism>
<sequence length="174" mass="19324">MTKERLFFALWPSDNIREALRPAADAVRDAAADGKTVSQDKLHITLRFMGSLDADQWKAAELAASRVRERSIDLLLDRAGYWPQSRVLWIGCGEVPDALLGLVADLNTELGGEGFELTGRPYRPHVTVARGVTDCAELPPIRPIHWEPAHFVLVRSQLGAGDPSYEIVGEWPIR</sequence>
<comment type="similarity">
    <text evidence="2">Belongs to the 2H phosphoesterase superfamily. ThpR family.</text>
</comment>
<protein>
    <recommendedName>
        <fullName evidence="2">RNA 2',3'-cyclic phosphodiesterase</fullName>
        <shortName evidence="2">RNA 2',3'-CPDase</shortName>
        <ecNumber evidence="2">3.1.4.58</ecNumber>
    </recommendedName>
</protein>
<accession>A0ABT1G834</accession>
<evidence type="ECO:0000256" key="2">
    <source>
        <dbReference type="HAMAP-Rule" id="MF_01940"/>
    </source>
</evidence>
<comment type="function">
    <text evidence="2">Hydrolyzes RNA 2',3'-cyclic phosphodiester to an RNA 2'-phosphomonoester.</text>
</comment>
<evidence type="ECO:0000256" key="1">
    <source>
        <dbReference type="ARBA" id="ARBA00022801"/>
    </source>
</evidence>
<feature type="active site" description="Proton donor" evidence="2">
    <location>
        <position position="43"/>
    </location>
</feature>
<proteinExistence type="inferred from homology"/>
<dbReference type="GO" id="GO:0016874">
    <property type="term" value="F:ligase activity"/>
    <property type="evidence" value="ECO:0007669"/>
    <property type="project" value="UniProtKB-KW"/>
</dbReference>
<dbReference type="RefSeq" id="WP_253447466.1">
    <property type="nucleotide sequence ID" value="NZ_JALJYF010000001.1"/>
</dbReference>
<dbReference type="SUPFAM" id="SSF55144">
    <property type="entry name" value="LigT-like"/>
    <property type="match status" value="1"/>
</dbReference>
<feature type="short sequence motif" description="HXTX 1" evidence="2">
    <location>
        <begin position="43"/>
        <end position="46"/>
    </location>
</feature>
<feature type="short sequence motif" description="HXTX 2" evidence="2">
    <location>
        <begin position="125"/>
        <end position="128"/>
    </location>
</feature>
<comment type="caution">
    <text evidence="3">The sequence shown here is derived from an EMBL/GenBank/DDBJ whole genome shotgun (WGS) entry which is preliminary data.</text>
</comment>
<name>A0ABT1G834_9GAMM</name>